<dbReference type="AlphaFoldDB" id="A0A645E8A9"/>
<sequence>MLLKLCRNIVKNLLDLHLIPLGMFDNITSIEGKNVTFHPVNPSEITGIHICFNCLRHTPYNEILPEIIHCLSMEGLAQRFSIVKADSYEIHQCFIPKRPQKFLKIQRMHGKVSFL</sequence>
<evidence type="ECO:0000313" key="1">
    <source>
        <dbReference type="EMBL" id="MPM97661.1"/>
    </source>
</evidence>
<organism evidence="1">
    <name type="scientific">bioreactor metagenome</name>
    <dbReference type="NCBI Taxonomy" id="1076179"/>
    <lineage>
        <taxon>unclassified sequences</taxon>
        <taxon>metagenomes</taxon>
        <taxon>ecological metagenomes</taxon>
    </lineage>
</organism>
<name>A0A645E8A9_9ZZZZ</name>
<dbReference type="EMBL" id="VSSQ01043902">
    <property type="protein sequence ID" value="MPM97661.1"/>
    <property type="molecule type" value="Genomic_DNA"/>
</dbReference>
<proteinExistence type="predicted"/>
<protein>
    <submittedName>
        <fullName evidence="1">Uncharacterized protein</fullName>
    </submittedName>
</protein>
<accession>A0A645E8A9</accession>
<reference evidence="1" key="1">
    <citation type="submission" date="2019-08" db="EMBL/GenBank/DDBJ databases">
        <authorList>
            <person name="Kucharzyk K."/>
            <person name="Murdoch R.W."/>
            <person name="Higgins S."/>
            <person name="Loffler F."/>
        </authorList>
    </citation>
    <scope>NUCLEOTIDE SEQUENCE</scope>
</reference>
<gene>
    <name evidence="1" type="ORF">SDC9_144838</name>
</gene>
<comment type="caution">
    <text evidence="1">The sequence shown here is derived from an EMBL/GenBank/DDBJ whole genome shotgun (WGS) entry which is preliminary data.</text>
</comment>